<dbReference type="EMBL" id="CP063414">
    <property type="protein sequence ID" value="UOE74832.1"/>
    <property type="molecule type" value="Genomic_DNA"/>
</dbReference>
<accession>A0AB38QWI2</accession>
<reference evidence="1" key="1">
    <citation type="submission" date="2020-10" db="EMBL/GenBank/DDBJ databases">
        <authorList>
            <person name="Delgado J.A."/>
            <person name="Gonzalez J.M."/>
        </authorList>
    </citation>
    <scope>NUCLEOTIDE SEQUENCE</scope>
    <source>
        <strain evidence="1">23.6</strain>
    </source>
</reference>
<gene>
    <name evidence="1" type="ORF">IMI45_10645</name>
</gene>
<dbReference type="AlphaFoldDB" id="A0AB38QWI2"/>
<proteinExistence type="predicted"/>
<evidence type="ECO:0000313" key="2">
    <source>
        <dbReference type="Proteomes" id="UP001058458"/>
    </source>
</evidence>
<sequence length="104" mass="11780">MKQKIAVIVVTGSSLLVGIACAFSGKSDIYKHVQSSKRSCCRQKIRNKPDLFVTSFCWDVSRFAAYSSHCKTKKRKSSEKKMEEIFSKITKNNNNESVGVIRKK</sequence>
<dbReference type="Proteomes" id="UP001058458">
    <property type="component" value="Chromosome"/>
</dbReference>
<dbReference type="PROSITE" id="PS51257">
    <property type="entry name" value="PROKAR_LIPOPROTEIN"/>
    <property type="match status" value="1"/>
</dbReference>
<evidence type="ECO:0008006" key="3">
    <source>
        <dbReference type="Google" id="ProtNLM"/>
    </source>
</evidence>
<name>A0AB38QWI2_PARTM</name>
<dbReference type="RefSeq" id="WP_256832609.1">
    <property type="nucleotide sequence ID" value="NZ_CP063414.1"/>
</dbReference>
<protein>
    <recommendedName>
        <fullName evidence="3">Lipoprotein</fullName>
    </recommendedName>
</protein>
<evidence type="ECO:0000313" key="1">
    <source>
        <dbReference type="EMBL" id="UOE74832.1"/>
    </source>
</evidence>
<organism evidence="1 2">
    <name type="scientific">Parageobacillus thermoglucosidasius</name>
    <name type="common">Geobacillus thermoglucosidasius</name>
    <dbReference type="NCBI Taxonomy" id="1426"/>
    <lineage>
        <taxon>Bacteria</taxon>
        <taxon>Bacillati</taxon>
        <taxon>Bacillota</taxon>
        <taxon>Bacilli</taxon>
        <taxon>Bacillales</taxon>
        <taxon>Anoxybacillaceae</taxon>
        <taxon>Parageobacillus</taxon>
    </lineage>
</organism>